<accession>A0A5C6YPA5</accession>
<comment type="caution">
    <text evidence="2">The sequence shown here is derived from an EMBL/GenBank/DDBJ whole genome shotgun (WGS) entry which is preliminary data.</text>
</comment>
<gene>
    <name evidence="2" type="ORF">ESV24_10935</name>
</gene>
<keyword evidence="1" id="KW-0812">Transmembrane</keyword>
<protein>
    <submittedName>
        <fullName evidence="2">Uncharacterized protein</fullName>
    </submittedName>
</protein>
<proteinExistence type="predicted"/>
<keyword evidence="1" id="KW-0472">Membrane</keyword>
<dbReference type="AlphaFoldDB" id="A0A5C6YPA5"/>
<evidence type="ECO:0000256" key="1">
    <source>
        <dbReference type="SAM" id="Phobius"/>
    </source>
</evidence>
<organism evidence="2 3">
    <name type="scientific">Aequorivita lipolytica</name>
    <dbReference type="NCBI Taxonomy" id="153267"/>
    <lineage>
        <taxon>Bacteria</taxon>
        <taxon>Pseudomonadati</taxon>
        <taxon>Bacteroidota</taxon>
        <taxon>Flavobacteriia</taxon>
        <taxon>Flavobacteriales</taxon>
        <taxon>Flavobacteriaceae</taxon>
        <taxon>Aequorivita</taxon>
    </lineage>
</organism>
<evidence type="ECO:0000313" key="2">
    <source>
        <dbReference type="EMBL" id="TXD68673.1"/>
    </source>
</evidence>
<name>A0A5C6YPA5_9FLAO</name>
<reference evidence="2 3" key="1">
    <citation type="submission" date="2019-08" db="EMBL/GenBank/DDBJ databases">
        <title>Genome of Aequorivita lipolytica Y10-2 (type strain).</title>
        <authorList>
            <person name="Bowman J.P."/>
        </authorList>
    </citation>
    <scope>NUCLEOTIDE SEQUENCE [LARGE SCALE GENOMIC DNA]</scope>
    <source>
        <strain evidence="2 3">Y10-2</strain>
    </source>
</reference>
<feature type="transmembrane region" description="Helical" evidence="1">
    <location>
        <begin position="6"/>
        <end position="35"/>
    </location>
</feature>
<dbReference type="Proteomes" id="UP000321945">
    <property type="component" value="Unassembled WGS sequence"/>
</dbReference>
<dbReference type="EMBL" id="VORU01000009">
    <property type="protein sequence ID" value="TXD68673.1"/>
    <property type="molecule type" value="Genomic_DNA"/>
</dbReference>
<evidence type="ECO:0000313" key="3">
    <source>
        <dbReference type="Proteomes" id="UP000321945"/>
    </source>
</evidence>
<keyword evidence="3" id="KW-1185">Reference proteome</keyword>
<keyword evidence="1" id="KW-1133">Transmembrane helix</keyword>
<sequence>MTIGIIWLFGIYFFVDYDFIRIGMLAFIFFIGIIYNTKLLTNIKMNNGFYFLETYSIITQKEEIKISESQIVQIIYKANSLFNSHNLVLKYNGTNGIIIKKLYLNAAPWSELTFELSQIKKSIAKNV</sequence>